<sequence>MSAFITPLRYPGGKGRLGPWLGELMRHNKISGGYYVEPYAGGAGAALYLLLNGYVNHIIINDADPIIYAFWWSVLNKNKEFIELINNTEVTMDVWVRQKEIINNSVGVDLLTLGFATFFLNRTNRSGILSGGVIGGKNQTGNYKIDARYNKVKLAQRIKKIGEMRNYIDIYNLDALALIKKIDKELPKECLVYFDPPYFHKGSQLYRNHYKSGDHLEIANAIQKLDRPCVVTYDNCEEIKSLYLNESSIEFSLHYSTHMTRPKVTEIMFYKNVELHKPPQMTK</sequence>
<gene>
    <name evidence="4" type="ORF">JMJ85_20530</name>
</gene>
<dbReference type="GO" id="GO:0009307">
    <property type="term" value="P:DNA restriction-modification system"/>
    <property type="evidence" value="ECO:0007669"/>
    <property type="project" value="InterPro"/>
</dbReference>
<evidence type="ECO:0000313" key="4">
    <source>
        <dbReference type="EMBL" id="QXN83131.1"/>
    </source>
</evidence>
<dbReference type="AlphaFoldDB" id="A0A8F5N0Q6"/>
<name>A0A8F5N0Q6_SALDZ</name>
<protein>
    <submittedName>
        <fullName evidence="4">DNA adenine methylase</fullName>
    </submittedName>
</protein>
<dbReference type="SUPFAM" id="SSF53335">
    <property type="entry name" value="S-adenosyl-L-methionine-dependent methyltransferases"/>
    <property type="match status" value="1"/>
</dbReference>
<keyword evidence="1 4" id="KW-0489">Methyltransferase</keyword>
<dbReference type="InterPro" id="IPR029063">
    <property type="entry name" value="SAM-dependent_MTases_sf"/>
</dbReference>
<dbReference type="EMBL" id="CP078142">
    <property type="protein sequence ID" value="QXN83131.1"/>
    <property type="molecule type" value="Genomic_DNA"/>
</dbReference>
<evidence type="ECO:0000256" key="2">
    <source>
        <dbReference type="ARBA" id="ARBA00022679"/>
    </source>
</evidence>
<dbReference type="InterPro" id="IPR012327">
    <property type="entry name" value="MeTrfase_D12"/>
</dbReference>
<dbReference type="GO" id="GO:0009007">
    <property type="term" value="F:site-specific DNA-methyltransferase (adenine-specific) activity"/>
    <property type="evidence" value="ECO:0007669"/>
    <property type="project" value="UniProtKB-EC"/>
</dbReference>
<proteinExistence type="predicted"/>
<reference evidence="4" key="1">
    <citation type="submission" date="2021-07" db="EMBL/GenBank/DDBJ databases">
        <title>Whole-Genome Sequences of non-enterica strains of Salmonella enterica isolated from poultry houses.</title>
        <authorList>
            <person name="Lamas A."/>
            <person name="Regal P."/>
            <person name="Miranda J.M."/>
            <person name="Vazquez B."/>
            <person name="Cepeda A."/>
            <person name="Franco C.M."/>
        </authorList>
    </citation>
    <scope>NUCLEOTIDE SEQUENCE</scope>
    <source>
        <strain evidence="4">LHICA_D1</strain>
    </source>
</reference>
<evidence type="ECO:0000256" key="3">
    <source>
        <dbReference type="ARBA" id="ARBA00022691"/>
    </source>
</evidence>
<dbReference type="PRINTS" id="PR00505">
    <property type="entry name" value="D12N6MTFRASE"/>
</dbReference>
<accession>A0A8F5N0Q6</accession>
<dbReference type="REBASE" id="513609">
    <property type="entry name" value="M.SenCAD1ORF20530P"/>
</dbReference>
<dbReference type="GO" id="GO:1904047">
    <property type="term" value="F:S-adenosyl-L-methionine binding"/>
    <property type="evidence" value="ECO:0007669"/>
    <property type="project" value="TreeGrafter"/>
</dbReference>
<keyword evidence="3" id="KW-0949">S-adenosyl-L-methionine</keyword>
<keyword evidence="2" id="KW-0808">Transferase</keyword>
<organism evidence="4">
    <name type="scientific">Salmonella diarizonae</name>
    <dbReference type="NCBI Taxonomy" id="59204"/>
    <lineage>
        <taxon>Bacteria</taxon>
        <taxon>Pseudomonadati</taxon>
        <taxon>Pseudomonadota</taxon>
        <taxon>Gammaproteobacteria</taxon>
        <taxon>Enterobacterales</taxon>
        <taxon>Enterobacteriaceae</taxon>
        <taxon>Salmonella</taxon>
    </lineage>
</organism>
<dbReference type="PANTHER" id="PTHR30481:SF2">
    <property type="entry name" value="SITE-SPECIFIC DNA-METHYLTRANSFERASE (ADENINE-SPECIFIC)"/>
    <property type="match status" value="1"/>
</dbReference>
<dbReference type="Pfam" id="PF02086">
    <property type="entry name" value="MethyltransfD12"/>
    <property type="match status" value="1"/>
</dbReference>
<dbReference type="Gene3D" id="3.40.50.150">
    <property type="entry name" value="Vaccinia Virus protein VP39"/>
    <property type="match status" value="2"/>
</dbReference>
<dbReference type="InterPro" id="IPR012263">
    <property type="entry name" value="M_m6A_EcoRV"/>
</dbReference>
<dbReference type="GO" id="GO:0032259">
    <property type="term" value="P:methylation"/>
    <property type="evidence" value="ECO:0007669"/>
    <property type="project" value="UniProtKB-KW"/>
</dbReference>
<dbReference type="PIRSF" id="PIRSF000398">
    <property type="entry name" value="M_m6A_EcoRV"/>
    <property type="match status" value="1"/>
</dbReference>
<dbReference type="GO" id="GO:0043565">
    <property type="term" value="F:sequence-specific DNA binding"/>
    <property type="evidence" value="ECO:0007669"/>
    <property type="project" value="TreeGrafter"/>
</dbReference>
<evidence type="ECO:0000256" key="1">
    <source>
        <dbReference type="ARBA" id="ARBA00022603"/>
    </source>
</evidence>
<dbReference type="GO" id="GO:0006298">
    <property type="term" value="P:mismatch repair"/>
    <property type="evidence" value="ECO:0007669"/>
    <property type="project" value="TreeGrafter"/>
</dbReference>
<dbReference type="PANTHER" id="PTHR30481">
    <property type="entry name" value="DNA ADENINE METHYLASE"/>
    <property type="match status" value="1"/>
</dbReference>